<dbReference type="InterPro" id="IPR002156">
    <property type="entry name" value="RNaseH_domain"/>
</dbReference>
<feature type="domain" description="RNase H type-1" evidence="1">
    <location>
        <begin position="32"/>
        <end position="128"/>
    </location>
</feature>
<dbReference type="InterPro" id="IPR052929">
    <property type="entry name" value="RNase_H-like_EbsB-rel"/>
</dbReference>
<dbReference type="InterPro" id="IPR036397">
    <property type="entry name" value="RNaseH_sf"/>
</dbReference>
<evidence type="ECO:0000313" key="3">
    <source>
        <dbReference type="Proteomes" id="UP000236291"/>
    </source>
</evidence>
<dbReference type="Pfam" id="PF13456">
    <property type="entry name" value="RVT_3"/>
    <property type="match status" value="1"/>
</dbReference>
<sequence>MIQGFHEDEQQLQQQNQAIQWQQPPPEFMKCNVDASFYDTAEATGWEWCLRDYQGRFILAGSNLVHTKLNTLEGEAMGIKEAIEEIMQRGLSYVIFESDSKVVVDAIHSRQDGLSEFSILIFHIKNLLML</sequence>
<dbReference type="GO" id="GO:0003676">
    <property type="term" value="F:nucleic acid binding"/>
    <property type="evidence" value="ECO:0007669"/>
    <property type="project" value="InterPro"/>
</dbReference>
<reference evidence="2 3" key="1">
    <citation type="journal article" date="2014" name="Am. J. Bot.">
        <title>Genome assembly and annotation for red clover (Trifolium pratense; Fabaceae).</title>
        <authorList>
            <person name="Istvanek J."/>
            <person name="Jaros M."/>
            <person name="Krenek A."/>
            <person name="Repkova J."/>
        </authorList>
    </citation>
    <scope>NUCLEOTIDE SEQUENCE [LARGE SCALE GENOMIC DNA]</scope>
    <source>
        <strain evidence="3">cv. Tatra</strain>
        <tissue evidence="2">Young leaves</tissue>
    </source>
</reference>
<dbReference type="PANTHER" id="PTHR47074">
    <property type="entry name" value="BNAC02G40300D PROTEIN"/>
    <property type="match status" value="1"/>
</dbReference>
<dbReference type="CDD" id="cd06222">
    <property type="entry name" value="RNase_H_like"/>
    <property type="match status" value="1"/>
</dbReference>
<name>A0A2K3PME0_TRIPR</name>
<dbReference type="GO" id="GO:0004523">
    <property type="term" value="F:RNA-DNA hybrid ribonuclease activity"/>
    <property type="evidence" value="ECO:0007669"/>
    <property type="project" value="InterPro"/>
</dbReference>
<dbReference type="PANTHER" id="PTHR47074:SF48">
    <property type="entry name" value="POLYNUCLEOTIDYL TRANSFERASE, RIBONUCLEASE H-LIKE SUPERFAMILY PROTEIN"/>
    <property type="match status" value="1"/>
</dbReference>
<dbReference type="AlphaFoldDB" id="A0A2K3PME0"/>
<dbReference type="InterPro" id="IPR044730">
    <property type="entry name" value="RNase_H-like_dom_plant"/>
</dbReference>
<dbReference type="Proteomes" id="UP000236291">
    <property type="component" value="Unassembled WGS sequence"/>
</dbReference>
<reference evidence="2 3" key="2">
    <citation type="journal article" date="2017" name="Front. Plant Sci.">
        <title>Gene Classification and Mining of Molecular Markers Useful in Red Clover (Trifolium pratense) Breeding.</title>
        <authorList>
            <person name="Istvanek J."/>
            <person name="Dluhosova J."/>
            <person name="Dluhos P."/>
            <person name="Patkova L."/>
            <person name="Nedelnik J."/>
            <person name="Repkova J."/>
        </authorList>
    </citation>
    <scope>NUCLEOTIDE SEQUENCE [LARGE SCALE GENOMIC DNA]</scope>
    <source>
        <strain evidence="3">cv. Tatra</strain>
        <tissue evidence="2">Young leaves</tissue>
    </source>
</reference>
<dbReference type="EMBL" id="ASHM01008530">
    <property type="protein sequence ID" value="PNY16450.1"/>
    <property type="molecule type" value="Genomic_DNA"/>
</dbReference>
<gene>
    <name evidence="2" type="ORF">L195_g013170</name>
</gene>
<proteinExistence type="predicted"/>
<comment type="caution">
    <text evidence="2">The sequence shown here is derived from an EMBL/GenBank/DDBJ whole genome shotgun (WGS) entry which is preliminary data.</text>
</comment>
<evidence type="ECO:0000313" key="2">
    <source>
        <dbReference type="EMBL" id="PNY16450.1"/>
    </source>
</evidence>
<protein>
    <submittedName>
        <fullName evidence="2">Cytochrome p450</fullName>
    </submittedName>
</protein>
<organism evidence="2 3">
    <name type="scientific">Trifolium pratense</name>
    <name type="common">Red clover</name>
    <dbReference type="NCBI Taxonomy" id="57577"/>
    <lineage>
        <taxon>Eukaryota</taxon>
        <taxon>Viridiplantae</taxon>
        <taxon>Streptophyta</taxon>
        <taxon>Embryophyta</taxon>
        <taxon>Tracheophyta</taxon>
        <taxon>Spermatophyta</taxon>
        <taxon>Magnoliopsida</taxon>
        <taxon>eudicotyledons</taxon>
        <taxon>Gunneridae</taxon>
        <taxon>Pentapetalae</taxon>
        <taxon>rosids</taxon>
        <taxon>fabids</taxon>
        <taxon>Fabales</taxon>
        <taxon>Fabaceae</taxon>
        <taxon>Papilionoideae</taxon>
        <taxon>50 kb inversion clade</taxon>
        <taxon>NPAAA clade</taxon>
        <taxon>Hologalegina</taxon>
        <taxon>IRL clade</taxon>
        <taxon>Trifolieae</taxon>
        <taxon>Trifolium</taxon>
    </lineage>
</organism>
<evidence type="ECO:0000259" key="1">
    <source>
        <dbReference type="Pfam" id="PF13456"/>
    </source>
</evidence>
<dbReference type="InterPro" id="IPR012337">
    <property type="entry name" value="RNaseH-like_sf"/>
</dbReference>
<accession>A0A2K3PME0</accession>
<dbReference type="STRING" id="57577.A0A2K3PME0"/>
<dbReference type="SUPFAM" id="SSF53098">
    <property type="entry name" value="Ribonuclease H-like"/>
    <property type="match status" value="1"/>
</dbReference>
<dbReference type="Gene3D" id="3.30.420.10">
    <property type="entry name" value="Ribonuclease H-like superfamily/Ribonuclease H"/>
    <property type="match status" value="1"/>
</dbReference>